<keyword evidence="1" id="KW-0732">Signal</keyword>
<accession>A0ABW5ASQ3</accession>
<gene>
    <name evidence="2" type="ORF">ACFSOX_22605</name>
</gene>
<dbReference type="PANTHER" id="PTHR30632">
    <property type="entry name" value="MOLYBDATE-BINDING PERIPLASMIC PROTEIN"/>
    <property type="match status" value="1"/>
</dbReference>
<sequence length="270" mass="27077">MSIVSRLVATLVATSLVAATVVAAPLVAALATTSPAAAADIKVLTTGAFKPIVLETVVPFEKATGHKVEVVNDTAGALVRRVEGGESFDVIVLTPAGLKGLAEKGRIAAGPPVPLARVGIGVAVATGAPKPDISTVESFKKTLLAANKVAMIDPASGGSSGIYLMKLFAQWGVADAVKAKAVLVPGGLVATKVVSDEADLAIHQVSEILAVKEAVLVGALPAEIQNYTVYAGGLSVAPRDPAAATAFLTALASPEAAKLLEQKGMLPPGP</sequence>
<dbReference type="Proteomes" id="UP001597314">
    <property type="component" value="Unassembled WGS sequence"/>
</dbReference>
<keyword evidence="3" id="KW-1185">Reference proteome</keyword>
<evidence type="ECO:0000313" key="3">
    <source>
        <dbReference type="Proteomes" id="UP001597314"/>
    </source>
</evidence>
<organism evidence="2 3">
    <name type="scientific">Rhodoplanes azumiensis</name>
    <dbReference type="NCBI Taxonomy" id="1897628"/>
    <lineage>
        <taxon>Bacteria</taxon>
        <taxon>Pseudomonadati</taxon>
        <taxon>Pseudomonadota</taxon>
        <taxon>Alphaproteobacteria</taxon>
        <taxon>Hyphomicrobiales</taxon>
        <taxon>Nitrobacteraceae</taxon>
        <taxon>Rhodoplanes</taxon>
    </lineage>
</organism>
<evidence type="ECO:0000313" key="2">
    <source>
        <dbReference type="EMBL" id="MFD2184956.1"/>
    </source>
</evidence>
<evidence type="ECO:0000256" key="1">
    <source>
        <dbReference type="SAM" id="SignalP"/>
    </source>
</evidence>
<dbReference type="PANTHER" id="PTHR30632:SF11">
    <property type="entry name" value="BLR4797 PROTEIN"/>
    <property type="match status" value="1"/>
</dbReference>
<proteinExistence type="predicted"/>
<feature type="chain" id="PRO_5047462923" evidence="1">
    <location>
        <begin position="39"/>
        <end position="270"/>
    </location>
</feature>
<name>A0ABW5ASQ3_9BRAD</name>
<feature type="signal peptide" evidence="1">
    <location>
        <begin position="1"/>
        <end position="38"/>
    </location>
</feature>
<reference evidence="3" key="1">
    <citation type="journal article" date="2019" name="Int. J. Syst. Evol. Microbiol.">
        <title>The Global Catalogue of Microorganisms (GCM) 10K type strain sequencing project: providing services to taxonomists for standard genome sequencing and annotation.</title>
        <authorList>
            <consortium name="The Broad Institute Genomics Platform"/>
            <consortium name="The Broad Institute Genome Sequencing Center for Infectious Disease"/>
            <person name="Wu L."/>
            <person name="Ma J."/>
        </authorList>
    </citation>
    <scope>NUCLEOTIDE SEQUENCE [LARGE SCALE GENOMIC DNA]</scope>
    <source>
        <strain evidence="3">CGMCC 1.6774</strain>
    </source>
</reference>
<comment type="caution">
    <text evidence="2">The sequence shown here is derived from an EMBL/GenBank/DDBJ whole genome shotgun (WGS) entry which is preliminary data.</text>
</comment>
<dbReference type="RefSeq" id="WP_378480088.1">
    <property type="nucleotide sequence ID" value="NZ_JBHUIW010000041.1"/>
</dbReference>
<dbReference type="Gene3D" id="3.40.190.10">
    <property type="entry name" value="Periplasmic binding protein-like II"/>
    <property type="match status" value="2"/>
</dbReference>
<dbReference type="SUPFAM" id="SSF53850">
    <property type="entry name" value="Periplasmic binding protein-like II"/>
    <property type="match status" value="1"/>
</dbReference>
<dbReference type="InterPro" id="IPR050682">
    <property type="entry name" value="ModA/WtpA"/>
</dbReference>
<dbReference type="EMBL" id="JBHUIW010000041">
    <property type="protein sequence ID" value="MFD2184956.1"/>
    <property type="molecule type" value="Genomic_DNA"/>
</dbReference>
<dbReference type="Pfam" id="PF13531">
    <property type="entry name" value="SBP_bac_11"/>
    <property type="match status" value="1"/>
</dbReference>
<protein>
    <submittedName>
        <fullName evidence="2">Molybdate ABC transporter substrate-binding protein</fullName>
    </submittedName>
</protein>